<evidence type="ECO:0000256" key="11">
    <source>
        <dbReference type="SAM" id="MobiDB-lite"/>
    </source>
</evidence>
<keyword evidence="14" id="KW-1185">Reference proteome</keyword>
<dbReference type="InterPro" id="IPR036322">
    <property type="entry name" value="WD40_repeat_dom_sf"/>
</dbReference>
<feature type="region of interest" description="Disordered" evidence="11">
    <location>
        <begin position="1891"/>
        <end position="1924"/>
    </location>
</feature>
<feature type="region of interest" description="Disordered" evidence="11">
    <location>
        <begin position="1560"/>
        <end position="1590"/>
    </location>
</feature>
<dbReference type="EMBL" id="JAKCXM010000308">
    <property type="protein sequence ID" value="KAJ0396150.1"/>
    <property type="molecule type" value="Genomic_DNA"/>
</dbReference>
<evidence type="ECO:0000313" key="14">
    <source>
        <dbReference type="Proteomes" id="UP001209570"/>
    </source>
</evidence>
<feature type="compositionally biased region" description="Gly residues" evidence="11">
    <location>
        <begin position="1565"/>
        <end position="1589"/>
    </location>
</feature>
<evidence type="ECO:0000256" key="8">
    <source>
        <dbReference type="ARBA" id="ARBA00023605"/>
    </source>
</evidence>
<dbReference type="PANTHER" id="PTHR14885">
    <property type="entry name" value="CILIA- AND FLAGELLA-ASSOCIATED PROTEIN 43-RELATED"/>
    <property type="match status" value="1"/>
</dbReference>
<feature type="region of interest" description="Disordered" evidence="11">
    <location>
        <begin position="1073"/>
        <end position="1093"/>
    </location>
</feature>
<feature type="transmembrane region" description="Helical" evidence="12">
    <location>
        <begin position="2237"/>
        <end position="2258"/>
    </location>
</feature>
<feature type="coiled-coil region" evidence="10">
    <location>
        <begin position="1407"/>
        <end position="1441"/>
    </location>
</feature>
<dbReference type="Gene3D" id="2.130.10.10">
    <property type="entry name" value="YVTN repeat-like/Quinoprotein amine dehydrogenase"/>
    <property type="match status" value="3"/>
</dbReference>
<feature type="transmembrane region" description="Helical" evidence="12">
    <location>
        <begin position="2120"/>
        <end position="2139"/>
    </location>
</feature>
<dbReference type="GO" id="GO:0060271">
    <property type="term" value="P:cilium assembly"/>
    <property type="evidence" value="ECO:0007669"/>
    <property type="project" value="TreeGrafter"/>
</dbReference>
<evidence type="ECO:0000256" key="7">
    <source>
        <dbReference type="ARBA" id="ARBA00023273"/>
    </source>
</evidence>
<keyword evidence="5 10" id="KW-0175">Coiled coil</keyword>
<comment type="similarity">
    <text evidence="8">Belongs to the CFAP43 family.</text>
</comment>
<feature type="compositionally biased region" description="Basic and acidic residues" evidence="11">
    <location>
        <begin position="1268"/>
        <end position="1292"/>
    </location>
</feature>
<evidence type="ECO:0000256" key="3">
    <source>
        <dbReference type="ARBA" id="ARBA00022574"/>
    </source>
</evidence>
<evidence type="ECO:0000256" key="5">
    <source>
        <dbReference type="ARBA" id="ARBA00023054"/>
    </source>
</evidence>
<feature type="coiled-coil region" evidence="10">
    <location>
        <begin position="1844"/>
        <end position="1878"/>
    </location>
</feature>
<accession>A0AAD5LX25</accession>
<evidence type="ECO:0000256" key="1">
    <source>
        <dbReference type="ARBA" id="ARBA00004430"/>
    </source>
</evidence>
<evidence type="ECO:0000256" key="6">
    <source>
        <dbReference type="ARBA" id="ARBA00023212"/>
    </source>
</evidence>
<protein>
    <recommendedName>
        <fullName evidence="9">Cilia- and flagella-associated protein 43</fullName>
    </recommendedName>
</protein>
<dbReference type="GO" id="GO:0005930">
    <property type="term" value="C:axoneme"/>
    <property type="evidence" value="ECO:0007669"/>
    <property type="project" value="UniProtKB-SubCell"/>
</dbReference>
<feature type="transmembrane region" description="Helical" evidence="12">
    <location>
        <begin position="2397"/>
        <end position="2418"/>
    </location>
</feature>
<feature type="region of interest" description="Disordered" evidence="11">
    <location>
        <begin position="1259"/>
        <end position="1292"/>
    </location>
</feature>
<dbReference type="SMART" id="SM00320">
    <property type="entry name" value="WD40"/>
    <property type="match status" value="4"/>
</dbReference>
<comment type="subcellular location">
    <subcellularLocation>
        <location evidence="1">Cytoplasm</location>
        <location evidence="1">Cytoskeleton</location>
        <location evidence="1">Cilium axoneme</location>
    </subcellularLocation>
</comment>
<proteinExistence type="inferred from homology"/>
<keyword evidence="2" id="KW-0963">Cytoplasm</keyword>
<dbReference type="SUPFAM" id="SSF63829">
    <property type="entry name" value="Calcium-dependent phosphotriesterase"/>
    <property type="match status" value="1"/>
</dbReference>
<keyword evidence="6" id="KW-0206">Cytoskeleton</keyword>
<evidence type="ECO:0000256" key="4">
    <source>
        <dbReference type="ARBA" id="ARBA00022737"/>
    </source>
</evidence>
<dbReference type="PANTHER" id="PTHR14885:SF1">
    <property type="entry name" value="CILIA- AND FLAGELLA-ASSOCIATED PROTEIN 43"/>
    <property type="match status" value="1"/>
</dbReference>
<dbReference type="SUPFAM" id="SSF50978">
    <property type="entry name" value="WD40 repeat-like"/>
    <property type="match status" value="1"/>
</dbReference>
<sequence length="2453" mass="267617">MPIDATTRHVFAYGGSPLQLADEHTVAFASGNALQFMSTISHSQHFLPRNKPRKLLCFDINWANSELVVTMRDPNPEILVYSYPDKKLRGKLQQGPTVEYAMIKYSRCGRRLVSISAEEPPTAESAADSPRVRRLSVWDMERQAPLSGCTSIAVTSDVAFVSFDPCNFDHLVLGGDGGLHVWKVYKGRSSFMLRQIVVKIKRWTTVAGGSSQPSLKADPMSSAAQLPALAEDADLEEKRQQFVCHAWMRAGRVLVGNRAGELILLDTTATSASSELVGLVVEAATRPNRCLISSVVYSAETIVVVYDDGHIAWLSSQEPEFELLESTALPCCSDASDAFADESGERLVASVAPSPTFSKVYVGTTHGHIYELRVSVAPDEELEAELDEELRGGTSNQSFGESDDPSSVATRLVSSCGVFHSGAVLSATALTPSGGTFASDLVVASAGHDGRVCLWSVAKRRLVAETNLLALFAKTLSSDSSDSTLAPDTGGNSSALLSARSPSLMNVAVSITSGAMATASSSDKSAGRDHVSNNAGPAGSVAIAALASRPGDPLLLAGDERGKLRVLCVAKILGGSGAVECLPLHAVQLLATDYPLDVLVAHASQPVVLAASTRDRHVFAVLLDHERRFPVLAYLSLPDTDQVTDVRWSPSPQTPSGLSFTVLTTAGRVFVARVDDASPSDLENSSQAGPEQLRPRLVATAASELLPKCVSLLLLPSCPPNVLCSVSPTSNDLVALRYTTSASADPRDVTPPRLESKTLAPDAHDNGITAIALFGDLLRNGDALVATAGTNGVITLWTLSVRSSNSTGELSVGLDDLHAAKKKALAPHLGAVTSLSFFALAGGDEIFLLSTGADGCVCLLDVRVSADLLAAPPQRALAGGDPTMSPLYLNVANFAKYEAPFNPESELRPTATQPLLQVLQAEREEALRTRSDRLKDKTRSQLNELEIKLRVLLSENEKLPPGERLDRSEFVLNTAWRDQVLEANARRAALVREGIVRDIAKMSVVRERMKREFWDTASVPGLKLRGLSPVGVSPLFVYNFPMRRLAKDETLRMKKIELLRLVEYEHQRLEYATSSSTSSATASAARNARAPTPNETVWTRFHEAVPSTLQWLVGAGTLHPSANRWLADKAAKDPAAPGAAASTLSSSPLVPPATRPSLNELQSFHLMYHPVAMRTRRQQRTQIQLLKSYVRALAVEFNREFQELARLKETRMEEIESKNARIAEICFELGQPTPPSDLFHPVWMPDEVAQSLLDVRPEEMTQTPYESEEARQRREREAAERAEAERQRQRDDVAGRALRDMMDGTLEVKKETLVNQTMVKEQWMIDTPVDEMTAEQKKLVAQFEAAQQKLKEEQDKYKKSLDLELKKIRSEILELCKAFDDKIRALQDVALGMKTSMLVQQLYQLRLAEELMEYEHLLGERQRLERELAAATQDVRACERENELFAAQLESCRDEWHRAVDEDKARDKAFLRDLEEIASGHGVTIEHELVKHLVELFKRRKADDLKGSGVNAGAGSGPKRGKTNTSLGGGSKARLLMDANDASHRTLTAAAVLQNLQGGDASNGSGAGEGGGGGGGAGGGAGGTDGGLDGDLMLDPFQAVELPPRATSTAAASAGARQVAPLDYETDRPEGVMIDDRVWRGLNELRTHKILSELNVRERAEQLAQAKSVAEELRVKLLELQSVCDERYEQLQLVERRVTAVGENVPLLVHLKQGQDETSSTSLTSEDIFRAAGVGAAQDALLVARTSVEALNDVIQLHGRDQVGILGKIKNFRKNINVMEWEHTLLDLQTRDMEERYTDIQLLRVTKELQELFHTGDTTEKQKRELALLDAKLEHLGKHHQATLVKMEATQRQLEAQLRERMRENAAFHQQVQQLETQVQIREDILASRRSAGLRGAAPSPPKARGGAGSAAAPTAEPSGERATRLKAITVRRKLVDLAKAQTDEIEFLRLELDKMRRRTFPSFAAAVARGAGAGMHPQRGIGRTPLDLVTMRTRPGVHQQQQPPPAPLKRVRVLPVPVYRSRSRLRGLRASLLEAARVFTALLSSATAVIAVEWAMVFCISQGDVFAGATQTLTSYRGAASLWSALFCCPAIVVTRSTSLRRLHWLRGPQSPVFSVWRVARRALVALAACAGALWGLMHGSSSWPSAVRRLKLEMYIGYVIFFSFGLLVDRATRRVFRTESTEGLARRSRAVHGRRAHRLAGGLARALPMLLLGVAPLAALHALSASSWAHEGANVVWMTVLSIAFKVLMQEAVRLLVLRSGLRDPRSIAVAVCTPTVLIDTQVRIMLLGFQRTDASVVGAAVMVGVELLARALRSAWVHRKLRRRQQAVVVDVLVFDVAQWAARVLQHHAIVVVADMLAEYIAIGCSAAVSVFLVHHRFYAFATTDGHAGLSPLFGLQLGLELVVDYVSCAVECVVGLDFEPFLRERGYFLALFSTMAFINVALSAVVHMQ</sequence>
<evidence type="ECO:0000313" key="13">
    <source>
        <dbReference type="EMBL" id="KAJ0396150.1"/>
    </source>
</evidence>
<evidence type="ECO:0000256" key="12">
    <source>
        <dbReference type="SAM" id="Phobius"/>
    </source>
</evidence>
<keyword evidence="4" id="KW-0677">Repeat</keyword>
<keyword evidence="7" id="KW-0966">Cell projection</keyword>
<feature type="transmembrane region" description="Helical" evidence="12">
    <location>
        <begin position="2430"/>
        <end position="2450"/>
    </location>
</feature>
<keyword evidence="12" id="KW-0812">Transmembrane</keyword>
<feature type="region of interest" description="Disordered" evidence="11">
    <location>
        <begin position="1507"/>
        <end position="1532"/>
    </location>
</feature>
<keyword evidence="12" id="KW-0472">Membrane</keyword>
<dbReference type="Pfam" id="PF25828">
    <property type="entry name" value="CC_Cfap43"/>
    <property type="match status" value="3"/>
</dbReference>
<dbReference type="InterPro" id="IPR001680">
    <property type="entry name" value="WD40_rpt"/>
</dbReference>
<keyword evidence="3" id="KW-0853">WD repeat</keyword>
<comment type="caution">
    <text evidence="13">The sequence shown here is derived from an EMBL/GenBank/DDBJ whole genome shotgun (WGS) entry which is preliminary data.</text>
</comment>
<keyword evidence="12" id="KW-1133">Transmembrane helix</keyword>
<organism evidence="13 14">
    <name type="scientific">Pythium insidiosum</name>
    <name type="common">Pythiosis disease agent</name>
    <dbReference type="NCBI Taxonomy" id="114742"/>
    <lineage>
        <taxon>Eukaryota</taxon>
        <taxon>Sar</taxon>
        <taxon>Stramenopiles</taxon>
        <taxon>Oomycota</taxon>
        <taxon>Peronosporomycetes</taxon>
        <taxon>Pythiales</taxon>
        <taxon>Pythiaceae</taxon>
        <taxon>Pythium</taxon>
    </lineage>
</organism>
<feature type="transmembrane region" description="Helical" evidence="12">
    <location>
        <begin position="2154"/>
        <end position="2170"/>
    </location>
</feature>
<dbReference type="Proteomes" id="UP001209570">
    <property type="component" value="Unassembled WGS sequence"/>
</dbReference>
<evidence type="ECO:0000256" key="2">
    <source>
        <dbReference type="ARBA" id="ARBA00022490"/>
    </source>
</evidence>
<name>A0AAD5LX25_PYTIN</name>
<feature type="coiled-coil region" evidence="10">
    <location>
        <begin position="1329"/>
        <end position="1363"/>
    </location>
</feature>
<gene>
    <name evidence="13" type="ORF">P43SY_002254</name>
</gene>
<evidence type="ECO:0000256" key="10">
    <source>
        <dbReference type="SAM" id="Coils"/>
    </source>
</evidence>
<evidence type="ECO:0000256" key="9">
    <source>
        <dbReference type="ARBA" id="ARBA00023662"/>
    </source>
</evidence>
<dbReference type="InterPro" id="IPR015943">
    <property type="entry name" value="WD40/YVTN_repeat-like_dom_sf"/>
</dbReference>
<reference evidence="13" key="1">
    <citation type="submission" date="2021-12" db="EMBL/GenBank/DDBJ databases">
        <title>Prjna785345.</title>
        <authorList>
            <person name="Rujirawat T."/>
            <person name="Krajaejun T."/>
        </authorList>
    </citation>
    <scope>NUCLEOTIDE SEQUENCE</scope>
    <source>
        <strain evidence="13">Pi057C3</strain>
    </source>
</reference>
<feature type="transmembrane region" description="Helical" evidence="12">
    <location>
        <begin position="2352"/>
        <end position="2377"/>
    </location>
</feature>
<feature type="transmembrane region" description="Helical" evidence="12">
    <location>
        <begin position="2205"/>
        <end position="2225"/>
    </location>
</feature>